<keyword evidence="3" id="KW-0813">Transport</keyword>
<proteinExistence type="inferred from homology"/>
<evidence type="ECO:0000256" key="6">
    <source>
        <dbReference type="ARBA" id="ARBA00022840"/>
    </source>
</evidence>
<dbReference type="GO" id="GO:0016020">
    <property type="term" value="C:membrane"/>
    <property type="evidence" value="ECO:0007669"/>
    <property type="project" value="UniProtKB-SubCell"/>
</dbReference>
<feature type="transmembrane region" description="Helical" evidence="10">
    <location>
        <begin position="808"/>
        <end position="825"/>
    </location>
</feature>
<dbReference type="InterPro" id="IPR029481">
    <property type="entry name" value="ABC_trans_N"/>
</dbReference>
<accession>A0AAJ0GNA1</accession>
<dbReference type="FunFam" id="3.40.50.300:FF:000054">
    <property type="entry name" value="ABC multidrug transporter atrF"/>
    <property type="match status" value="1"/>
</dbReference>
<dbReference type="InterPro" id="IPR034001">
    <property type="entry name" value="ABCG_PDR_1"/>
</dbReference>
<keyword evidence="6" id="KW-0067">ATP-binding</keyword>
<feature type="transmembrane region" description="Helical" evidence="10">
    <location>
        <begin position="1507"/>
        <end position="1527"/>
    </location>
</feature>
<dbReference type="InterPro" id="IPR027417">
    <property type="entry name" value="P-loop_NTPase"/>
</dbReference>
<feature type="transmembrane region" description="Helical" evidence="10">
    <location>
        <begin position="1235"/>
        <end position="1256"/>
    </location>
</feature>
<feature type="region of interest" description="Disordered" evidence="9">
    <location>
        <begin position="1"/>
        <end position="93"/>
    </location>
</feature>
<evidence type="ECO:0000259" key="11">
    <source>
        <dbReference type="PROSITE" id="PS50893"/>
    </source>
</evidence>
<dbReference type="Proteomes" id="UP001273166">
    <property type="component" value="Unassembled WGS sequence"/>
</dbReference>
<feature type="transmembrane region" description="Helical" evidence="10">
    <location>
        <begin position="1353"/>
        <end position="1375"/>
    </location>
</feature>
<dbReference type="Pfam" id="PF06422">
    <property type="entry name" value="PDR_CDR"/>
    <property type="match status" value="2"/>
</dbReference>
<dbReference type="GeneID" id="87888548"/>
<evidence type="ECO:0000256" key="1">
    <source>
        <dbReference type="ARBA" id="ARBA00004141"/>
    </source>
</evidence>
<keyword evidence="7 10" id="KW-1133">Transmembrane helix</keyword>
<dbReference type="GO" id="GO:0016887">
    <property type="term" value="F:ATP hydrolysis activity"/>
    <property type="evidence" value="ECO:0007669"/>
    <property type="project" value="InterPro"/>
</dbReference>
<gene>
    <name evidence="12" type="ORF">B0T15DRAFT_539135</name>
</gene>
<feature type="transmembrane region" description="Helical" evidence="10">
    <location>
        <begin position="1268"/>
        <end position="1289"/>
    </location>
</feature>
<evidence type="ECO:0000256" key="4">
    <source>
        <dbReference type="ARBA" id="ARBA00022692"/>
    </source>
</evidence>
<feature type="compositionally biased region" description="Basic and acidic residues" evidence="9">
    <location>
        <begin position="27"/>
        <end position="36"/>
    </location>
</feature>
<sequence>MSFTGTGSFGNYDLTAQMTGSPLARQTTRDQEHEDVASSPARTIEHVSHTRATSVTEVAEGDATRSDKDGATPGNATDTAAEEDDDDSDAIEQERRGSLVQALARKYTTQSNAGVEAGANVFSIASTDENSPLNPNGPHFNARAWAKAVVDMATGAGRQLRTAGVAFQNLNVHGFGSPTDYQKDVVNVWLEAVGLVRRITGHGKRRIDILRDFDGLVQKGEMLVVLGPPGSGCSTFLKTIAGDYNGIYVDEGSYFNYQGMTAKEMHTHHRGEAIYTAEVDTHFPQLTVGDTLTFAAHARAPRELPAGVTKTTFANHLRDVVMAMFGIGHTINTRVGNEYIRGVSGGERKRVTIAEAALSNAPLQCWDNSTRGLDSANAIEFCKTLRLQTELFGNTACVSIYQAPQSAYDLFDKALVLYEGRQIFFGKASDAKQYFINLGFECPSRQTTPDFLTSMTSPVERIIRPGFEGKAPRTPDEFAAAWKNSAEYQALQAEIEEYKQSHPLNGPDAEAFRASKRAQQAKAQRLKSPFTLSYAQQVQLCLWRGWRRLIGDPSLSLGALIGNFIMALIISSVFYNLQPTTSSFYQRGALLFFACLMNAFASALEILTLYAQRPIVEKHDRYALYHPSAEAVASMLCDMPYKVANTIVFNITLYFMSNLRREPGAFFFFLLISFVTVLTMSMMFRTIASSSRTLSQAMVPAAIIILALVVFTGFVIPIDYMLGWCRWINYIDPLAYAFESLMVNEFHGRNFSCTQFVPSPTLSSYANVAPENRVCSAIGSVAGSAFVDGETYINTAFRYYHAHKWRNLGIIFAFMLGFLAFYMIAAENVAAKKSKGEVLVFRRGHKPASFKENKGDSESGGTPVAGPITKAADGNVSDGGRSSDKEGGMLQAQTSVFHWNNVCYEVKVKGETRKILDHVDGWVKPGTLTALMGVSGAGKTTLLDCLADRTSMGVITGEMLVDGRPRDASFQRKTGYVQQQDLHLQTTTVREALNFSALLRQPAHVPRAEKLAYVDEVIKLLEMEEYADAVIGVPGEGLNVEQRKRLTIGVELAAKPPLLLFVDEPTSGLDSQTSWAILDLLEKLTKSGQAILCTIHQPSAMLFQRFDRLLFLAKGGKTVYFGDIGKNSKTMTSYFERNGGFPCPADANPAEWMLEVIGAAPGSDSSIDWHKTWRESPEYAAVQEELQRLKTDVKESNPISDDPGSYREFAASYWEQLQHVTHRVFQQYWRTPSYIYSKASLCALVALFIGFVFFRAPNTIQGLQNQMFSIFNLLTVFGQLVQQTMPHFVIQRSLYEVRERPSKVYSWKVFMLSQIIVELPWNTLMAAIMYFSWYYPVGLQDNAAVAGQTAERGALMFLLMVTFLLFTSTFTDFIIAGFETAEGGGNIANLLFSLCLIFCGVLATPDTMPRFWIFMYRLSPFTYLVSAMLSVGVANTNVVCAANELLHFKPPNGTTCGDYMADYKAAFGGYLTDNSSTDQCSFCTISDTNTFLATVQSSYDDRWRNFGILWAYIIFNIGAALVVYWLVRVPKNKLGKKKQD</sequence>
<dbReference type="InterPro" id="IPR034003">
    <property type="entry name" value="ABCG_PDR_2"/>
</dbReference>
<evidence type="ECO:0000256" key="3">
    <source>
        <dbReference type="ARBA" id="ARBA00022448"/>
    </source>
</evidence>
<dbReference type="Pfam" id="PF00005">
    <property type="entry name" value="ABC_tran"/>
    <property type="match status" value="2"/>
</dbReference>
<keyword evidence="4 10" id="KW-0812">Transmembrane</keyword>
<feature type="transmembrane region" description="Helical" evidence="10">
    <location>
        <begin position="665"/>
        <end position="685"/>
    </location>
</feature>
<feature type="transmembrane region" description="Helical" evidence="10">
    <location>
        <begin position="589"/>
        <end position="611"/>
    </location>
</feature>
<evidence type="ECO:0000256" key="7">
    <source>
        <dbReference type="ARBA" id="ARBA00022989"/>
    </source>
</evidence>
<feature type="transmembrane region" description="Helical" evidence="10">
    <location>
        <begin position="1309"/>
        <end position="1333"/>
    </location>
</feature>
<dbReference type="Pfam" id="PF01061">
    <property type="entry name" value="ABC2_membrane"/>
    <property type="match status" value="2"/>
</dbReference>
<dbReference type="InterPro" id="IPR043926">
    <property type="entry name" value="ABCG_dom"/>
</dbReference>
<dbReference type="GO" id="GO:0140359">
    <property type="term" value="F:ABC-type transporter activity"/>
    <property type="evidence" value="ECO:0007669"/>
    <property type="project" value="InterPro"/>
</dbReference>
<feature type="domain" description="ABC transporter" evidence="11">
    <location>
        <begin position="897"/>
        <end position="1139"/>
    </location>
</feature>
<dbReference type="InterPro" id="IPR003593">
    <property type="entry name" value="AAA+_ATPase"/>
</dbReference>
<feature type="compositionally biased region" description="Polar residues" evidence="9">
    <location>
        <begin position="14"/>
        <end position="26"/>
    </location>
</feature>
<dbReference type="SUPFAM" id="SSF52540">
    <property type="entry name" value="P-loop containing nucleoside triphosphate hydrolases"/>
    <property type="match status" value="2"/>
</dbReference>
<keyword evidence="5" id="KW-0547">Nucleotide-binding</keyword>
<evidence type="ECO:0000256" key="9">
    <source>
        <dbReference type="SAM" id="MobiDB-lite"/>
    </source>
</evidence>
<keyword evidence="8 10" id="KW-0472">Membrane</keyword>
<dbReference type="EMBL" id="JAUDZG010000006">
    <property type="protein sequence ID" value="KAK3303104.1"/>
    <property type="molecule type" value="Genomic_DNA"/>
</dbReference>
<feature type="domain" description="ABC transporter" evidence="11">
    <location>
        <begin position="190"/>
        <end position="444"/>
    </location>
</feature>
<dbReference type="PROSITE" id="PS00211">
    <property type="entry name" value="ABC_TRANSPORTER_1"/>
    <property type="match status" value="1"/>
</dbReference>
<keyword evidence="13" id="KW-1185">Reference proteome</keyword>
<reference evidence="12" key="1">
    <citation type="journal article" date="2023" name="Mol. Phylogenet. Evol.">
        <title>Genome-scale phylogeny and comparative genomics of the fungal order Sordariales.</title>
        <authorList>
            <person name="Hensen N."/>
            <person name="Bonometti L."/>
            <person name="Westerberg I."/>
            <person name="Brannstrom I.O."/>
            <person name="Guillou S."/>
            <person name="Cros-Aarteil S."/>
            <person name="Calhoun S."/>
            <person name="Haridas S."/>
            <person name="Kuo A."/>
            <person name="Mondo S."/>
            <person name="Pangilinan J."/>
            <person name="Riley R."/>
            <person name="LaButti K."/>
            <person name="Andreopoulos B."/>
            <person name="Lipzen A."/>
            <person name="Chen C."/>
            <person name="Yan M."/>
            <person name="Daum C."/>
            <person name="Ng V."/>
            <person name="Clum A."/>
            <person name="Steindorff A."/>
            <person name="Ohm R.A."/>
            <person name="Martin F."/>
            <person name="Silar P."/>
            <person name="Natvig D.O."/>
            <person name="Lalanne C."/>
            <person name="Gautier V."/>
            <person name="Ament-Velasquez S.L."/>
            <person name="Kruys A."/>
            <person name="Hutchinson M.I."/>
            <person name="Powell A.J."/>
            <person name="Barry K."/>
            <person name="Miller A.N."/>
            <person name="Grigoriev I.V."/>
            <person name="Debuchy R."/>
            <person name="Gladieux P."/>
            <person name="Hiltunen Thoren M."/>
            <person name="Johannesson H."/>
        </authorList>
    </citation>
    <scope>NUCLEOTIDE SEQUENCE</scope>
    <source>
        <strain evidence="12">CBS 333.67</strain>
    </source>
</reference>
<dbReference type="FunFam" id="3.40.50.300:FF:000881">
    <property type="entry name" value="ABC multidrug transporter A-1"/>
    <property type="match status" value="1"/>
</dbReference>
<protein>
    <submittedName>
        <fullName evidence="12">ABC-2 type transporter-domain-containing protein</fullName>
    </submittedName>
</protein>
<dbReference type="Pfam" id="PF19055">
    <property type="entry name" value="ABC2_membrane_7"/>
    <property type="match status" value="1"/>
</dbReference>
<dbReference type="CDD" id="cd03232">
    <property type="entry name" value="ABCG_PDR_domain2"/>
    <property type="match status" value="1"/>
</dbReference>
<dbReference type="InterPro" id="IPR017871">
    <property type="entry name" value="ABC_transporter-like_CS"/>
</dbReference>
<evidence type="ECO:0000256" key="2">
    <source>
        <dbReference type="ARBA" id="ARBA00006012"/>
    </source>
</evidence>
<evidence type="ECO:0000313" key="13">
    <source>
        <dbReference type="Proteomes" id="UP001273166"/>
    </source>
</evidence>
<comment type="caution">
    <text evidence="12">The sequence shown here is derived from an EMBL/GenBank/DDBJ whole genome shotgun (WGS) entry which is preliminary data.</text>
</comment>
<dbReference type="InterPro" id="IPR013525">
    <property type="entry name" value="ABC2_TM"/>
</dbReference>
<feature type="transmembrane region" description="Helical" evidence="10">
    <location>
        <begin position="697"/>
        <end position="718"/>
    </location>
</feature>
<evidence type="ECO:0000313" key="12">
    <source>
        <dbReference type="EMBL" id="KAK3303104.1"/>
    </source>
</evidence>
<dbReference type="PROSITE" id="PS50893">
    <property type="entry name" value="ABC_TRANSPORTER_2"/>
    <property type="match status" value="2"/>
</dbReference>
<dbReference type="Gene3D" id="3.40.50.300">
    <property type="entry name" value="P-loop containing nucleotide triphosphate hydrolases"/>
    <property type="match status" value="2"/>
</dbReference>
<dbReference type="Pfam" id="PF14510">
    <property type="entry name" value="ABC_trans_N"/>
    <property type="match status" value="1"/>
</dbReference>
<evidence type="ECO:0000256" key="10">
    <source>
        <dbReference type="SAM" id="Phobius"/>
    </source>
</evidence>
<evidence type="ECO:0000256" key="8">
    <source>
        <dbReference type="ARBA" id="ARBA00023136"/>
    </source>
</evidence>
<dbReference type="InterPro" id="IPR010929">
    <property type="entry name" value="PDR_CDR_ABC"/>
</dbReference>
<dbReference type="InterPro" id="IPR003439">
    <property type="entry name" value="ABC_transporter-like_ATP-bd"/>
</dbReference>
<comment type="subcellular location">
    <subcellularLocation>
        <location evidence="1">Membrane</location>
        <topology evidence="1">Multi-pass membrane protein</topology>
    </subcellularLocation>
</comment>
<feature type="transmembrane region" description="Helical" evidence="10">
    <location>
        <begin position="1387"/>
        <end position="1405"/>
    </location>
</feature>
<dbReference type="RefSeq" id="XP_062718884.1">
    <property type="nucleotide sequence ID" value="XM_062869719.1"/>
</dbReference>
<organism evidence="12 13">
    <name type="scientific">Chaetomium strumarium</name>
    <dbReference type="NCBI Taxonomy" id="1170767"/>
    <lineage>
        <taxon>Eukaryota</taxon>
        <taxon>Fungi</taxon>
        <taxon>Dikarya</taxon>
        <taxon>Ascomycota</taxon>
        <taxon>Pezizomycotina</taxon>
        <taxon>Sordariomycetes</taxon>
        <taxon>Sordariomycetidae</taxon>
        <taxon>Sordariales</taxon>
        <taxon>Chaetomiaceae</taxon>
        <taxon>Chaetomium</taxon>
    </lineage>
</organism>
<dbReference type="CDD" id="cd03233">
    <property type="entry name" value="ABCG_PDR_domain1"/>
    <property type="match status" value="1"/>
</dbReference>
<dbReference type="SMART" id="SM00382">
    <property type="entry name" value="AAA"/>
    <property type="match status" value="2"/>
</dbReference>
<dbReference type="PANTHER" id="PTHR19241">
    <property type="entry name" value="ATP-BINDING CASSETTE TRANSPORTER"/>
    <property type="match status" value="1"/>
</dbReference>
<reference evidence="12" key="2">
    <citation type="submission" date="2023-06" db="EMBL/GenBank/DDBJ databases">
        <authorList>
            <consortium name="Lawrence Berkeley National Laboratory"/>
            <person name="Mondo S.J."/>
            <person name="Hensen N."/>
            <person name="Bonometti L."/>
            <person name="Westerberg I."/>
            <person name="Brannstrom I.O."/>
            <person name="Guillou S."/>
            <person name="Cros-Aarteil S."/>
            <person name="Calhoun S."/>
            <person name="Haridas S."/>
            <person name="Kuo A."/>
            <person name="Pangilinan J."/>
            <person name="Riley R."/>
            <person name="Labutti K."/>
            <person name="Andreopoulos B."/>
            <person name="Lipzen A."/>
            <person name="Chen C."/>
            <person name="Yanf M."/>
            <person name="Daum C."/>
            <person name="Ng V."/>
            <person name="Clum A."/>
            <person name="Steindorff A."/>
            <person name="Ohm R."/>
            <person name="Martin F."/>
            <person name="Silar P."/>
            <person name="Natvig D."/>
            <person name="Lalanne C."/>
            <person name="Gautier V."/>
            <person name="Ament-Velasquez S.L."/>
            <person name="Kruys A."/>
            <person name="Hutchinson M.I."/>
            <person name="Powell A.J."/>
            <person name="Barry K."/>
            <person name="Miller A.N."/>
            <person name="Grigoriev I.V."/>
            <person name="Debuchy R."/>
            <person name="Gladieux P."/>
            <person name="Thoren M.H."/>
            <person name="Johannesson H."/>
        </authorList>
    </citation>
    <scope>NUCLEOTIDE SEQUENCE</scope>
    <source>
        <strain evidence="12">CBS 333.67</strain>
    </source>
</reference>
<feature type="compositionally biased region" description="Acidic residues" evidence="9">
    <location>
        <begin position="80"/>
        <end position="91"/>
    </location>
</feature>
<evidence type="ECO:0000256" key="5">
    <source>
        <dbReference type="ARBA" id="ARBA00022741"/>
    </source>
</evidence>
<name>A0AAJ0GNA1_9PEZI</name>
<feature type="region of interest" description="Disordered" evidence="9">
    <location>
        <begin position="850"/>
        <end position="887"/>
    </location>
</feature>
<feature type="transmembrane region" description="Helical" evidence="10">
    <location>
        <begin position="557"/>
        <end position="577"/>
    </location>
</feature>
<dbReference type="GO" id="GO:0005524">
    <property type="term" value="F:ATP binding"/>
    <property type="evidence" value="ECO:0007669"/>
    <property type="project" value="UniProtKB-KW"/>
</dbReference>
<comment type="similarity">
    <text evidence="2">Belongs to the ABC transporter superfamily. ABCG family. PDR (TC 3.A.1.205) subfamily.</text>
</comment>